<dbReference type="OrthoDB" id="6370513at2"/>
<dbReference type="AlphaFoldDB" id="A0A2P8ERG1"/>
<evidence type="ECO:0000313" key="1">
    <source>
        <dbReference type="EMBL" id="PSL12067.1"/>
    </source>
</evidence>
<reference evidence="1 2" key="1">
    <citation type="submission" date="2018-03" db="EMBL/GenBank/DDBJ databases">
        <title>Genomic Encyclopedia of Archaeal and Bacterial Type Strains, Phase II (KMG-II): from individual species to whole genera.</title>
        <authorList>
            <person name="Goeker M."/>
        </authorList>
    </citation>
    <scope>NUCLEOTIDE SEQUENCE [LARGE SCALE GENOMIC DNA]</scope>
    <source>
        <strain evidence="1 2">DSM 17586</strain>
    </source>
</reference>
<protein>
    <submittedName>
        <fullName evidence="1">Uncharacterized protein</fullName>
    </submittedName>
</protein>
<comment type="caution">
    <text evidence="1">The sequence shown here is derived from an EMBL/GenBank/DDBJ whole genome shotgun (WGS) entry which is preliminary data.</text>
</comment>
<gene>
    <name evidence="1" type="ORF">CLV44_12051</name>
</gene>
<accession>A0A2P8ERG1</accession>
<dbReference type="Proteomes" id="UP000242133">
    <property type="component" value="Unassembled WGS sequence"/>
</dbReference>
<evidence type="ECO:0000313" key="2">
    <source>
        <dbReference type="Proteomes" id="UP000242133"/>
    </source>
</evidence>
<name>A0A2P8ERG1_9GAMM</name>
<sequence length="69" mass="8047">MVNKDFILQRICIYAGQDFDPLVDEQVTEVLRSRFNINLPQKSSLDYSLESTISDHEIINLILQYRASE</sequence>
<dbReference type="EMBL" id="PYGI01000020">
    <property type="protein sequence ID" value="PSL12067.1"/>
    <property type="molecule type" value="Genomic_DNA"/>
</dbReference>
<organism evidence="1 2">
    <name type="scientific">Marinobacterium halophilum</name>
    <dbReference type="NCBI Taxonomy" id="267374"/>
    <lineage>
        <taxon>Bacteria</taxon>
        <taxon>Pseudomonadati</taxon>
        <taxon>Pseudomonadota</taxon>
        <taxon>Gammaproteobacteria</taxon>
        <taxon>Oceanospirillales</taxon>
        <taxon>Oceanospirillaceae</taxon>
        <taxon>Marinobacterium</taxon>
    </lineage>
</organism>
<proteinExistence type="predicted"/>
<keyword evidence="2" id="KW-1185">Reference proteome</keyword>